<proteinExistence type="predicted"/>
<keyword evidence="4" id="KW-1185">Reference proteome</keyword>
<evidence type="ECO:0000313" key="2">
    <source>
        <dbReference type="EMBL" id="CBY17876.1"/>
    </source>
</evidence>
<name>E4X2M3_OIKDI</name>
<reference evidence="2" key="1">
    <citation type="journal article" date="2010" name="Science">
        <title>Plasticity of animal genome architecture unmasked by rapid evolution of a pelagic tunicate.</title>
        <authorList>
            <person name="Denoeud F."/>
            <person name="Henriet S."/>
            <person name="Mungpakdee S."/>
            <person name="Aury J.M."/>
            <person name="Da Silva C."/>
            <person name="Brinkmann H."/>
            <person name="Mikhaleva J."/>
            <person name="Olsen L.C."/>
            <person name="Jubin C."/>
            <person name="Canestro C."/>
            <person name="Bouquet J.M."/>
            <person name="Danks G."/>
            <person name="Poulain J."/>
            <person name="Campsteijn C."/>
            <person name="Adamski M."/>
            <person name="Cross I."/>
            <person name="Yadetie F."/>
            <person name="Muffato M."/>
            <person name="Louis A."/>
            <person name="Butcher S."/>
            <person name="Tsagkogeorga G."/>
            <person name="Konrad A."/>
            <person name="Singh S."/>
            <person name="Jensen M.F."/>
            <person name="Cong E.H."/>
            <person name="Eikeseth-Otteraa H."/>
            <person name="Noel B."/>
            <person name="Anthouard V."/>
            <person name="Porcel B.M."/>
            <person name="Kachouri-Lafond R."/>
            <person name="Nishino A."/>
            <person name="Ugolini M."/>
            <person name="Chourrout P."/>
            <person name="Nishida H."/>
            <person name="Aasland R."/>
            <person name="Huzurbazar S."/>
            <person name="Westhof E."/>
            <person name="Delsuc F."/>
            <person name="Lehrach H."/>
            <person name="Reinhardt R."/>
            <person name="Weissenbach J."/>
            <person name="Roy S.W."/>
            <person name="Artiguenave F."/>
            <person name="Postlethwait J.H."/>
            <person name="Manak J.R."/>
            <person name="Thompson E.M."/>
            <person name="Jaillon O."/>
            <person name="Du Pasquier L."/>
            <person name="Boudinot P."/>
            <person name="Liberles D.A."/>
            <person name="Volff J.N."/>
            <person name="Philippe H."/>
            <person name="Lenhard B."/>
            <person name="Roest Crollius H."/>
            <person name="Wincker P."/>
            <person name="Chourrout D."/>
        </authorList>
    </citation>
    <scope>NUCLEOTIDE SEQUENCE [LARGE SCALE GENOMIC DNA]</scope>
</reference>
<dbReference type="InterPro" id="IPR001507">
    <property type="entry name" value="ZP_dom"/>
</dbReference>
<accession>E4X2M3</accession>
<dbReference type="InParanoid" id="E4X2M3"/>
<organism evidence="2">
    <name type="scientific">Oikopleura dioica</name>
    <name type="common">Tunicate</name>
    <dbReference type="NCBI Taxonomy" id="34765"/>
    <lineage>
        <taxon>Eukaryota</taxon>
        <taxon>Metazoa</taxon>
        <taxon>Chordata</taxon>
        <taxon>Tunicata</taxon>
        <taxon>Appendicularia</taxon>
        <taxon>Copelata</taxon>
        <taxon>Oikopleuridae</taxon>
        <taxon>Oikopleura</taxon>
    </lineage>
</organism>
<dbReference type="EMBL" id="FN653023">
    <property type="protein sequence ID" value="CBY17876.1"/>
    <property type="molecule type" value="Genomic_DNA"/>
</dbReference>
<dbReference type="PROSITE" id="PS51034">
    <property type="entry name" value="ZP_2"/>
    <property type="match status" value="1"/>
</dbReference>
<protein>
    <recommendedName>
        <fullName evidence="1">ZP domain-containing protein</fullName>
    </recommendedName>
</protein>
<feature type="domain" description="ZP" evidence="1">
    <location>
        <begin position="1"/>
        <end position="240"/>
    </location>
</feature>
<dbReference type="Proteomes" id="UP000001307">
    <property type="component" value="Unassembled WGS sequence"/>
</dbReference>
<dbReference type="AlphaFoldDB" id="E4X2M3"/>
<sequence>MCTSRSISVNFDQSCWTHIPVDSLYLTWQKEATLSSACQFNENGQATGSCGVVGFNTGNDNHAVFRFYVVQKLPDTVVTTMSPVELVCKFESPTSSANLTVSDTTDSPLIQIVSAQDVIKDYDIQLVTKTQSTPVYTGDIITVDMTYTPISSATAFRFSSCEASIGPVTIPLLENGCPNAWSMRNIGLVQYSKLHEISFIAFSLEGFSNLSVSCSVIMVNALDPDLLSYQNSCTSTTSRSSQVLNETLKRTFTIQSNLDIRKTYAQSSEKKIFTIMSTMLIFVVLTL</sequence>
<dbReference type="EMBL" id="FN655553">
    <property type="protein sequence ID" value="CBY39493.1"/>
    <property type="molecule type" value="Genomic_DNA"/>
</dbReference>
<evidence type="ECO:0000259" key="1">
    <source>
        <dbReference type="PROSITE" id="PS51034"/>
    </source>
</evidence>
<evidence type="ECO:0000313" key="4">
    <source>
        <dbReference type="Proteomes" id="UP000001307"/>
    </source>
</evidence>
<gene>
    <name evidence="2" type="ORF">GSOID_T00017499001</name>
    <name evidence="3" type="ORF">GSOID_T00020063001</name>
</gene>
<evidence type="ECO:0000313" key="3">
    <source>
        <dbReference type="EMBL" id="CBY39493.1"/>
    </source>
</evidence>
<dbReference type="Proteomes" id="UP000011014">
    <property type="component" value="Unassembled WGS sequence"/>
</dbReference>